<gene>
    <name evidence="3" type="ORF">DDQ68_00480</name>
</gene>
<evidence type="ECO:0000313" key="4">
    <source>
        <dbReference type="Proteomes" id="UP000245999"/>
    </source>
</evidence>
<reference evidence="4" key="1">
    <citation type="submission" date="2018-04" db="EMBL/GenBank/DDBJ databases">
        <title>Complete genome of Antarctic heterotrophic bacterium Hymenobacter nivis.</title>
        <authorList>
            <person name="Terashima M."/>
        </authorList>
    </citation>
    <scope>NUCLEOTIDE SEQUENCE [LARGE SCALE GENOMIC DNA]</scope>
    <source>
        <strain evidence="4">NBRC 111535</strain>
    </source>
</reference>
<feature type="chain" id="PRO_5016376763" description="SlyB protein" evidence="2">
    <location>
        <begin position="20"/>
        <end position="93"/>
    </location>
</feature>
<sequence length="93" mass="9955">MPTFPFAAALLLASTLAFTSCQSGTEAPVAADLNSANPTVAEQARKVQELSTQVERQKAVIETEKTKLTALQQQLDGSRQNLDGIKKEVQANP</sequence>
<protein>
    <recommendedName>
        <fullName evidence="5">SlyB protein</fullName>
    </recommendedName>
</protein>
<proteinExistence type="predicted"/>
<evidence type="ECO:0000313" key="3">
    <source>
        <dbReference type="EMBL" id="AWM31394.1"/>
    </source>
</evidence>
<evidence type="ECO:0008006" key="5">
    <source>
        <dbReference type="Google" id="ProtNLM"/>
    </source>
</evidence>
<dbReference type="AlphaFoldDB" id="A0A2Z3GPS8"/>
<accession>A0A2Z3GPS8</accession>
<evidence type="ECO:0000256" key="2">
    <source>
        <dbReference type="SAM" id="SignalP"/>
    </source>
</evidence>
<feature type="signal peptide" evidence="2">
    <location>
        <begin position="1"/>
        <end position="19"/>
    </location>
</feature>
<keyword evidence="2" id="KW-0732">Signal</keyword>
<dbReference type="RefSeq" id="WP_109651858.1">
    <property type="nucleotide sequence ID" value="NZ_CP029145.1"/>
</dbReference>
<dbReference type="OrthoDB" id="886903at2"/>
<dbReference type="EMBL" id="CP029145">
    <property type="protein sequence ID" value="AWM31394.1"/>
    <property type="molecule type" value="Genomic_DNA"/>
</dbReference>
<dbReference type="Proteomes" id="UP000245999">
    <property type="component" value="Chromosome"/>
</dbReference>
<keyword evidence="1" id="KW-0175">Coiled coil</keyword>
<organism evidence="3 4">
    <name type="scientific">Hymenobacter nivis</name>
    <dbReference type="NCBI Taxonomy" id="1850093"/>
    <lineage>
        <taxon>Bacteria</taxon>
        <taxon>Pseudomonadati</taxon>
        <taxon>Bacteroidota</taxon>
        <taxon>Cytophagia</taxon>
        <taxon>Cytophagales</taxon>
        <taxon>Hymenobacteraceae</taxon>
        <taxon>Hymenobacter</taxon>
    </lineage>
</organism>
<feature type="coiled-coil region" evidence="1">
    <location>
        <begin position="40"/>
        <end position="88"/>
    </location>
</feature>
<name>A0A2Z3GPS8_9BACT</name>
<evidence type="ECO:0000256" key="1">
    <source>
        <dbReference type="SAM" id="Coils"/>
    </source>
</evidence>
<keyword evidence="4" id="KW-1185">Reference proteome</keyword>
<dbReference type="KEGG" id="hnv:DDQ68_00480"/>